<feature type="domain" description="Toxin VasX N-terminal region" evidence="2">
    <location>
        <begin position="40"/>
        <end position="212"/>
    </location>
</feature>
<keyword evidence="1" id="KW-0472">Membrane</keyword>
<dbReference type="Proteomes" id="UP001220662">
    <property type="component" value="Unassembled WGS sequence"/>
</dbReference>
<gene>
    <name evidence="3" type="ORF">P3W55_31650</name>
</gene>
<evidence type="ECO:0000313" key="3">
    <source>
        <dbReference type="EMBL" id="MDF3846276.1"/>
    </source>
</evidence>
<dbReference type="AlphaFoldDB" id="A0AAW6PE21"/>
<keyword evidence="1" id="KW-1133">Transmembrane helix</keyword>
<accession>A0AAW6PE21</accession>
<dbReference type="CDD" id="cd20707">
    <property type="entry name" value="MIX_III"/>
    <property type="match status" value="1"/>
</dbReference>
<feature type="transmembrane region" description="Helical" evidence="1">
    <location>
        <begin position="845"/>
        <end position="865"/>
    </location>
</feature>
<evidence type="ECO:0000256" key="1">
    <source>
        <dbReference type="SAM" id="Phobius"/>
    </source>
</evidence>
<protein>
    <recommendedName>
        <fullName evidence="2">Toxin VasX N-terminal region domain-containing protein</fullName>
    </recommendedName>
</protein>
<evidence type="ECO:0000313" key="4">
    <source>
        <dbReference type="Proteomes" id="UP001220662"/>
    </source>
</evidence>
<name>A0AAW6PE21_9PSED</name>
<dbReference type="EMBL" id="JARJLR010000525">
    <property type="protein sequence ID" value="MDF3846276.1"/>
    <property type="molecule type" value="Genomic_DNA"/>
</dbReference>
<organism evidence="3 4">
    <name type="scientific">Pseudomonas citronellolis</name>
    <dbReference type="NCBI Taxonomy" id="53408"/>
    <lineage>
        <taxon>Bacteria</taxon>
        <taxon>Pseudomonadati</taxon>
        <taxon>Pseudomonadota</taxon>
        <taxon>Gammaproteobacteria</taxon>
        <taxon>Pseudomonadales</taxon>
        <taxon>Pseudomonadaceae</taxon>
        <taxon>Pseudomonas</taxon>
    </lineage>
</organism>
<proteinExistence type="predicted"/>
<evidence type="ECO:0000259" key="2">
    <source>
        <dbReference type="Pfam" id="PF20249"/>
    </source>
</evidence>
<comment type="caution">
    <text evidence="3">The sequence shown here is derived from an EMBL/GenBank/DDBJ whole genome shotgun (WGS) entry which is preliminary data.</text>
</comment>
<keyword evidence="1" id="KW-0812">Transmembrane</keyword>
<dbReference type="Pfam" id="PF20249">
    <property type="entry name" value="VasX_N"/>
    <property type="match status" value="1"/>
</dbReference>
<reference evidence="3" key="1">
    <citation type="submission" date="2023-03" db="EMBL/GenBank/DDBJ databases">
        <title>Draft assemblies of triclosan tolerant bacteria isolated from returned activated sludge.</title>
        <authorList>
            <person name="Van Hamelsveld S."/>
        </authorList>
    </citation>
    <scope>NUCLEOTIDE SEQUENCE</scope>
    <source>
        <strain evidence="3">GW210015_S63</strain>
    </source>
</reference>
<sequence length="1079" mass="116771">MEKRCGFAGKNGEVMSGVSLASAKKNAITNSRGAATPGKCPNCVKQNGLAILPLVSGLLPNGLLPANVVGIPETLQVNASLRTLSNALSAADLGHHWYYMRALPSGYLYLLLPDDTWQAYLVDRSGLLRAMPPLDMPSPAESVEPLDQTGACLSPEHNPVALQFIVLDPEKTPTVWMAFSRYRWSQQVLDDYRENKDDSRSKRMSSIDVQAAAKGQVGKGKTVPNGNPMATDLGRHVADYASQEVRDLIDSYSLEPLHARGAGIVPVPAVVPTRTATLVAEMAAVSKNTPLKNGVFLVLDDVVGHAMQLNYLRNRTAAELSALTGMGDPEKMRRRVIAEMIEGIRHNAELNPGPLYARHFGPDRYLKHIDQAAWRNALQENAEEKNLKQVITLTSKDFVTVLRSKHWQQQQRTDFSATPASALAHEKMVACCLAGSGQEPSEQPLWDDVMALPAHDPDNWLTRALGGQHIPFMDYLEQSPGDQDDAYGGAKEALGLTTDFLGKGVLHIDRMRTVIRARRAANANTAILIETSAGHLFRLRRQNPKAYRKLVRQVTLALITRDDIVPQPTLLTGTWQQITQKWMAVLLGDPRVQAQAPVTVTQGSTLGLSELRKPALSGAVQGALILAPPATSGETATAVAWVVSKIDQGGQLDHELARKLKLTEARITAQAAAKPTQGNPMLKNQLTRMGLQADAVLGAGAVFFQAMAGANVLNDFAKVQTPGVKEYAELTVSLTYSVLGTLGAGLEALAAVQTLSGSKRVTVQTLARMGARLGLTAGVIEGAYTIVKGAQKYSAGDKDSGYWSVGSGTAFAITSLASYGLVTTTAAAGAGTTVSGLFGLMGPAGWLLLFAAALGIALYCAWQAFATDDENLLPVEYWLDNGIFGKGAYRSGERASKNPFAHDAQVKSFASFEEEVMALNRLLLVAQASFDYLRSEFAGIGRYQIDLPRYAKGSRLEVEFHAYGKDGKRLKIGELHCEDGNDKLNHYQLSERLTGLHPYPKLLVDKTLGTARIEGQFATTTESGGALRDTIVWLVERISGREVPDALYAESLGMTLKYWPNRKELPTLVSEFSYPAPRT</sequence>
<dbReference type="InterPro" id="IPR046864">
    <property type="entry name" value="VasX_N"/>
</dbReference>